<sequence>MLVKVRVKGSPYNAVKPGIIGEVVGRKFLSLPHEVLKVRFKDGTLWTLYPDEVEVLDD</sequence>
<comment type="caution">
    <text evidence="1">The sequence shown here is derived from an EMBL/GenBank/DDBJ whole genome shotgun (WGS) entry which is preliminary data.</text>
</comment>
<name>A0A0F9TS71_9ZZZZ</name>
<reference evidence="1" key="1">
    <citation type="journal article" date="2015" name="Nature">
        <title>Complex archaea that bridge the gap between prokaryotes and eukaryotes.</title>
        <authorList>
            <person name="Spang A."/>
            <person name="Saw J.H."/>
            <person name="Jorgensen S.L."/>
            <person name="Zaremba-Niedzwiedzka K."/>
            <person name="Martijn J."/>
            <person name="Lind A.E."/>
            <person name="van Eijk R."/>
            <person name="Schleper C."/>
            <person name="Guy L."/>
            <person name="Ettema T.J."/>
        </authorList>
    </citation>
    <scope>NUCLEOTIDE SEQUENCE</scope>
</reference>
<evidence type="ECO:0000313" key="1">
    <source>
        <dbReference type="EMBL" id="KKN83875.1"/>
    </source>
</evidence>
<proteinExistence type="predicted"/>
<organism evidence="1">
    <name type="scientific">marine sediment metagenome</name>
    <dbReference type="NCBI Taxonomy" id="412755"/>
    <lineage>
        <taxon>unclassified sequences</taxon>
        <taxon>metagenomes</taxon>
        <taxon>ecological metagenomes</taxon>
    </lineage>
</organism>
<protein>
    <submittedName>
        <fullName evidence="1">Uncharacterized protein</fullName>
    </submittedName>
</protein>
<gene>
    <name evidence="1" type="ORF">LCGC14_0295280</name>
</gene>
<accession>A0A0F9TS71</accession>
<dbReference type="AlphaFoldDB" id="A0A0F9TS71"/>
<dbReference type="EMBL" id="LAZR01000179">
    <property type="protein sequence ID" value="KKN83875.1"/>
    <property type="molecule type" value="Genomic_DNA"/>
</dbReference>